<feature type="region of interest" description="Disordered" evidence="1">
    <location>
        <begin position="1317"/>
        <end position="1396"/>
    </location>
</feature>
<feature type="compositionally biased region" description="Basic and acidic residues" evidence="1">
    <location>
        <begin position="1361"/>
        <end position="1370"/>
    </location>
</feature>
<feature type="compositionally biased region" description="Acidic residues" evidence="1">
    <location>
        <begin position="1371"/>
        <end position="1382"/>
    </location>
</feature>
<keyword evidence="2" id="KW-0732">Signal</keyword>
<dbReference type="EMBL" id="BDQF01000015">
    <property type="protein sequence ID" value="GAW83216.1"/>
    <property type="molecule type" value="Genomic_DNA"/>
</dbReference>
<dbReference type="OrthoDB" id="369952at2759"/>
<feature type="signal peptide" evidence="2">
    <location>
        <begin position="1"/>
        <end position="24"/>
    </location>
</feature>
<proteinExistence type="predicted"/>
<dbReference type="GeneID" id="39749959"/>
<keyword evidence="4" id="KW-1185">Reference proteome</keyword>
<dbReference type="Proteomes" id="UP000195521">
    <property type="component" value="Unassembled WGS sequence"/>
</dbReference>
<comment type="caution">
    <text evidence="3">The sequence shown here is derived from an EMBL/GenBank/DDBJ whole genome shotgun (WGS) entry which is preliminary data.</text>
</comment>
<name>A0A1Y1JL11_PLAGO</name>
<evidence type="ECO:0000313" key="3">
    <source>
        <dbReference type="EMBL" id="GAW83216.1"/>
    </source>
</evidence>
<reference evidence="4" key="1">
    <citation type="submission" date="2017-04" db="EMBL/GenBank/DDBJ databases">
        <title>Plasmodium gonderi genome.</title>
        <authorList>
            <person name="Arisue N."/>
            <person name="Honma H."/>
            <person name="Kawai S."/>
            <person name="Tougan T."/>
            <person name="Tanabe K."/>
            <person name="Horii T."/>
        </authorList>
    </citation>
    <scope>NUCLEOTIDE SEQUENCE [LARGE SCALE GENOMIC DNA]</scope>
    <source>
        <strain evidence="4">ATCC 30045</strain>
    </source>
</reference>
<organism evidence="3 4">
    <name type="scientific">Plasmodium gonderi</name>
    <dbReference type="NCBI Taxonomy" id="77519"/>
    <lineage>
        <taxon>Eukaryota</taxon>
        <taxon>Sar</taxon>
        <taxon>Alveolata</taxon>
        <taxon>Apicomplexa</taxon>
        <taxon>Aconoidasida</taxon>
        <taxon>Haemosporida</taxon>
        <taxon>Plasmodiidae</taxon>
        <taxon>Plasmodium</taxon>
        <taxon>Plasmodium (Plasmodium)</taxon>
    </lineage>
</organism>
<protein>
    <submittedName>
        <fullName evidence="3">Cytoadherence linked asexual protein, CLAG</fullName>
    </submittedName>
</protein>
<sequence length="1396" mass="164525">MTLLLNTRIFFLFLLLFLSENVIGYVNENESIEQLKYVIDNKEMFDNLTGLERLIIQTLKFDELQLPVLKPNVQEYLNMSNFMIVKVNTNSENEIDIVVPNTTADIHDIVKYEHITRQQIIQTYDSENSDLVKKKFLLLKALKTTKLMLMPMYTYKETKDFKKSLEALNAFFFQPEEVDKNKPYLYSKTYFDNVINYVNEIKKREPKENAYSTMIIGEEQSCIQNSSDFFFTTNDDIEFMKILDKVSNHFGIAMFNSVGSNLVALGHFVVLQLALKKYDQFFKHGKMRFFNWQTILSFNALDRFRILDTMCNVQGFHDVQTKRRIVYLKDDRSSSYDECSILEFLVHYFNKYQISLISNLYQDDFKTHYLSEHVDIKNEFFKFMCNDIKQCNIYNSKIFLSEDDTIKSLNSDAPSDMPLSPYNLYTNYFYFTRSYSQFTPNHILYVHFLNLTGILNNDNMAFVTSIYLPGYYNAIELSFDQESLLTDLIENLLQCVEKCNLMEVLKKASIKNNSSEQDYGQSISTKCNLCKGVFTYINSKYGETSSMLQKFFTFVTKSININSVSTLIRNLSVYEEYNNFLTNDVNWYTFLLLLRLTSFKKIAEKNVAEAMYLDLKNEDKFNKTVTTNYWYPSYLKKAYTLYVKNKLAINLVEKLENLLNKGTIEKMKKSVRFLVHVNSFLQLDFFHNLNEPRPKEDRMNPLSMVLENKFTNWLFNSNLGYFFLNYYDPTIRNQMHEKLRSDRFLVPRFQKVSVVLKNYFMKAYEFYFNQRHVNNLYKNYDHFNISNKIMVMRDSYESYLENYKDVIFLADIFNIRKYLSATPKAKRVTDRIYYYIHNILGNSVNFYKYGMIYGFIINKKYLKEVSDELFSIYKLNKHIFTDTSFMETVYLLFRKIESSFNVHRRNDKISINNLFFLNVSHNYSKMNKEDRLEELNNSMASRFFSKTLFSTFQTMFSTMLSNRAEKLDRMYGTANMLGLTMNDQAFLNFSYAFYGSIMDNITNSLLPPYAKKPIEQLKYGKTFILSNYFMLASQTLSLLNLNNLSLLCEYQAISSANYHSSKKLGRFVDKKMIGIIVYYLNVRIQSVISHPNEFKAMLGPLTKASAMHPAVCLTVHMASNLYFDTPIAFPNTMASKLGEQANHVTLPKPSGKLPVSGFTKDFILEFINGMSLAFTIFPFLRTYAFEQNVVYFFINPVRLFDRFHTPVDSYIKSIVRKNFKKYTTDEFLRFLERSLLNLKRRGKMEEAVKARLDIKMFNENSIIQGLKEDLPRIAPQEYERLQKMDSELYEDDNLLFDSLDDEEKFLNDKYVISNISEDEVELSSKRSTHSTKDNKSNNKVNESEEIKTDIKEPEEEISDENSEKEVHEPGNENEENDDEDMLDEKLMIKRTPPEEE</sequence>
<dbReference type="InterPro" id="IPR005553">
    <property type="entry name" value="CLAG"/>
</dbReference>
<gene>
    <name evidence="3" type="ORF">PGO_140100</name>
</gene>
<evidence type="ECO:0000313" key="4">
    <source>
        <dbReference type="Proteomes" id="UP000195521"/>
    </source>
</evidence>
<evidence type="ECO:0000256" key="2">
    <source>
        <dbReference type="SAM" id="SignalP"/>
    </source>
</evidence>
<dbReference type="OMA" id="EAKNIKF"/>
<evidence type="ECO:0000256" key="1">
    <source>
        <dbReference type="SAM" id="MobiDB-lite"/>
    </source>
</evidence>
<dbReference type="RefSeq" id="XP_028545805.1">
    <property type="nucleotide sequence ID" value="XM_028690004.1"/>
</dbReference>
<dbReference type="GO" id="GO:0020035">
    <property type="term" value="P:adhesion of symbiont to microvasculature"/>
    <property type="evidence" value="ECO:0007669"/>
    <property type="project" value="InterPro"/>
</dbReference>
<accession>A0A1Y1JL11</accession>
<feature type="chain" id="PRO_5012553289" evidence="2">
    <location>
        <begin position="25"/>
        <end position="1396"/>
    </location>
</feature>
<feature type="compositionally biased region" description="Basic and acidic residues" evidence="1">
    <location>
        <begin position="1383"/>
        <end position="1396"/>
    </location>
</feature>
<dbReference type="Pfam" id="PF03805">
    <property type="entry name" value="CLAG"/>
    <property type="match status" value="1"/>
</dbReference>
<feature type="compositionally biased region" description="Basic and acidic residues" evidence="1">
    <location>
        <begin position="1330"/>
        <end position="1351"/>
    </location>
</feature>